<feature type="transmembrane region" description="Helical" evidence="7">
    <location>
        <begin position="188"/>
        <end position="207"/>
    </location>
</feature>
<keyword evidence="2" id="KW-0813">Transport</keyword>
<feature type="transmembrane region" description="Helical" evidence="7">
    <location>
        <begin position="91"/>
        <end position="109"/>
    </location>
</feature>
<name>A0ABV7HR06_9GAMM</name>
<feature type="transmembrane region" description="Helical" evidence="7">
    <location>
        <begin position="280"/>
        <end position="298"/>
    </location>
</feature>
<keyword evidence="9" id="KW-1185">Reference proteome</keyword>
<dbReference type="EMBL" id="JBHRTL010000006">
    <property type="protein sequence ID" value="MFC3155183.1"/>
    <property type="molecule type" value="Genomic_DNA"/>
</dbReference>
<keyword evidence="6 7" id="KW-0472">Membrane</keyword>
<evidence type="ECO:0000256" key="5">
    <source>
        <dbReference type="ARBA" id="ARBA00022989"/>
    </source>
</evidence>
<proteinExistence type="predicted"/>
<dbReference type="Proteomes" id="UP001595548">
    <property type="component" value="Unassembled WGS sequence"/>
</dbReference>
<feature type="transmembrane region" description="Helical" evidence="7">
    <location>
        <begin position="57"/>
        <end position="79"/>
    </location>
</feature>
<dbReference type="RefSeq" id="WP_382415752.1">
    <property type="nucleotide sequence ID" value="NZ_AP031500.1"/>
</dbReference>
<evidence type="ECO:0000256" key="6">
    <source>
        <dbReference type="ARBA" id="ARBA00023136"/>
    </source>
</evidence>
<keyword evidence="5 7" id="KW-1133">Transmembrane helix</keyword>
<dbReference type="Pfam" id="PF03547">
    <property type="entry name" value="Mem_trans"/>
    <property type="match status" value="1"/>
</dbReference>
<accession>A0ABV7HR06</accession>
<dbReference type="PANTHER" id="PTHR36838">
    <property type="entry name" value="AUXIN EFFLUX CARRIER FAMILY PROTEIN"/>
    <property type="match status" value="1"/>
</dbReference>
<reference evidence="9" key="1">
    <citation type="journal article" date="2019" name="Int. J. Syst. Evol. Microbiol.">
        <title>The Global Catalogue of Microorganisms (GCM) 10K type strain sequencing project: providing services to taxonomists for standard genome sequencing and annotation.</title>
        <authorList>
            <consortium name="The Broad Institute Genomics Platform"/>
            <consortium name="The Broad Institute Genome Sequencing Center for Infectious Disease"/>
            <person name="Wu L."/>
            <person name="Ma J."/>
        </authorList>
    </citation>
    <scope>NUCLEOTIDE SEQUENCE [LARGE SCALE GENOMIC DNA]</scope>
    <source>
        <strain evidence="9">KCTC 52141</strain>
    </source>
</reference>
<feature type="transmembrane region" description="Helical" evidence="7">
    <location>
        <begin position="158"/>
        <end position="176"/>
    </location>
</feature>
<evidence type="ECO:0000256" key="3">
    <source>
        <dbReference type="ARBA" id="ARBA00022475"/>
    </source>
</evidence>
<comment type="subcellular location">
    <subcellularLocation>
        <location evidence="1">Membrane</location>
        <topology evidence="1">Multi-pass membrane protein</topology>
    </subcellularLocation>
</comment>
<evidence type="ECO:0000256" key="1">
    <source>
        <dbReference type="ARBA" id="ARBA00004141"/>
    </source>
</evidence>
<feature type="transmembrane region" description="Helical" evidence="7">
    <location>
        <begin position="129"/>
        <end position="146"/>
    </location>
</feature>
<sequence>MNPFVVIALTLALGLVLQFTRVAGERAAARLNAYVINFALPCLILYEMPRLTFDATALLPVITAWAVMVLTALLVWLVAHLAHWSRSVTGCLLLLMPLGNTGFVGIPLIDALVGTDGVGYAILYDQFGTFLALNTFGIVIAASFGGGKSSVGLIARKIITFPPFISLLLALMVLLFDIPYPEVASQFLHWSAATLVPVVMVAVGISWHLQLERRHIKVFAFGLGVLLLIKPLMAWKIAGFIGGDDLALTIVVLEAGMPAMISAGALAMRYDLAPRLAASLVGYSLPVGLLSLFFWRAVVA</sequence>
<feature type="transmembrane region" description="Helical" evidence="7">
    <location>
        <begin position="247"/>
        <end position="268"/>
    </location>
</feature>
<protein>
    <submittedName>
        <fullName evidence="8">AEC family transporter</fullName>
    </submittedName>
</protein>
<evidence type="ECO:0000313" key="8">
    <source>
        <dbReference type="EMBL" id="MFC3155183.1"/>
    </source>
</evidence>
<keyword evidence="3" id="KW-1003">Cell membrane</keyword>
<gene>
    <name evidence="8" type="ORF">ACFOEB_08220</name>
</gene>
<comment type="caution">
    <text evidence="8">The sequence shown here is derived from an EMBL/GenBank/DDBJ whole genome shotgun (WGS) entry which is preliminary data.</text>
</comment>
<evidence type="ECO:0000256" key="7">
    <source>
        <dbReference type="SAM" id="Phobius"/>
    </source>
</evidence>
<dbReference type="InterPro" id="IPR004776">
    <property type="entry name" value="Mem_transp_PIN-like"/>
</dbReference>
<evidence type="ECO:0000256" key="2">
    <source>
        <dbReference type="ARBA" id="ARBA00022448"/>
    </source>
</evidence>
<dbReference type="PANTHER" id="PTHR36838:SF1">
    <property type="entry name" value="SLR1864 PROTEIN"/>
    <property type="match status" value="1"/>
</dbReference>
<keyword evidence="4 7" id="KW-0812">Transmembrane</keyword>
<evidence type="ECO:0000256" key="4">
    <source>
        <dbReference type="ARBA" id="ARBA00022692"/>
    </source>
</evidence>
<evidence type="ECO:0000313" key="9">
    <source>
        <dbReference type="Proteomes" id="UP001595548"/>
    </source>
</evidence>
<organism evidence="8 9">
    <name type="scientific">Gilvimarinus japonicus</name>
    <dbReference type="NCBI Taxonomy" id="1796469"/>
    <lineage>
        <taxon>Bacteria</taxon>
        <taxon>Pseudomonadati</taxon>
        <taxon>Pseudomonadota</taxon>
        <taxon>Gammaproteobacteria</taxon>
        <taxon>Cellvibrionales</taxon>
        <taxon>Cellvibrionaceae</taxon>
        <taxon>Gilvimarinus</taxon>
    </lineage>
</organism>
<feature type="transmembrane region" description="Helical" evidence="7">
    <location>
        <begin position="219"/>
        <end position="241"/>
    </location>
</feature>